<protein>
    <submittedName>
        <fullName evidence="14">ICAM1 isoform 5</fullName>
    </submittedName>
</protein>
<evidence type="ECO:0000256" key="5">
    <source>
        <dbReference type="ARBA" id="ARBA00022737"/>
    </source>
</evidence>
<evidence type="ECO:0000256" key="7">
    <source>
        <dbReference type="ARBA" id="ARBA00022989"/>
    </source>
</evidence>
<evidence type="ECO:0000313" key="15">
    <source>
        <dbReference type="Proteomes" id="UP000236370"/>
    </source>
</evidence>
<proteinExistence type="inferred from homology"/>
<dbReference type="PANTHER" id="PTHR13771:SF18">
    <property type="entry name" value="INTERCELLULAR ADHESION MOLECULE 1"/>
    <property type="match status" value="1"/>
</dbReference>
<dbReference type="InterPro" id="IPR036179">
    <property type="entry name" value="Ig-like_dom_sf"/>
</dbReference>
<dbReference type="InterPro" id="IPR013768">
    <property type="entry name" value="ICAM_N"/>
</dbReference>
<gene>
    <name evidence="14" type="ORF">CK820_G0026541</name>
</gene>
<keyword evidence="4 12" id="KW-0732">Signal</keyword>
<comment type="subcellular location">
    <subcellularLocation>
        <location evidence="1">Membrane</location>
        <topology evidence="1">Single-pass type I membrane protein</topology>
    </subcellularLocation>
</comment>
<feature type="signal peptide" evidence="12">
    <location>
        <begin position="1"/>
        <end position="27"/>
    </location>
</feature>
<dbReference type="CDD" id="cd20996">
    <property type="entry name" value="IgI_N_ICAM-1"/>
    <property type="match status" value="1"/>
</dbReference>
<keyword evidence="8" id="KW-0472">Membrane</keyword>
<evidence type="ECO:0000256" key="4">
    <source>
        <dbReference type="ARBA" id="ARBA00022729"/>
    </source>
</evidence>
<dbReference type="FunFam" id="2.60.40.10:FF:000338">
    <property type="entry name" value="intercellular adhesion molecule 5"/>
    <property type="match status" value="1"/>
</dbReference>
<name>A0A2J8LWN8_PANTR</name>
<evidence type="ECO:0000256" key="6">
    <source>
        <dbReference type="ARBA" id="ARBA00022889"/>
    </source>
</evidence>
<keyword evidence="5" id="KW-0677">Repeat</keyword>
<keyword evidence="11" id="KW-0393">Immunoglobulin domain</keyword>
<comment type="caution">
    <text evidence="14">The sequence shown here is derived from an EMBL/GenBank/DDBJ whole genome shotgun (WGS) entry which is preliminary data.</text>
</comment>
<dbReference type="InterPro" id="IPR013783">
    <property type="entry name" value="Ig-like_fold"/>
</dbReference>
<feature type="non-terminal residue" evidence="14">
    <location>
        <position position="180"/>
    </location>
</feature>
<evidence type="ECO:0000256" key="10">
    <source>
        <dbReference type="ARBA" id="ARBA00023180"/>
    </source>
</evidence>
<dbReference type="GO" id="GO:0005178">
    <property type="term" value="F:integrin binding"/>
    <property type="evidence" value="ECO:0007669"/>
    <property type="project" value="InterPro"/>
</dbReference>
<reference evidence="14 15" key="1">
    <citation type="submission" date="2017-12" db="EMBL/GenBank/DDBJ databases">
        <title>High-resolution comparative analysis of great ape genomes.</title>
        <authorList>
            <person name="Pollen A."/>
            <person name="Hastie A."/>
            <person name="Hormozdiari F."/>
            <person name="Dougherty M."/>
            <person name="Liu R."/>
            <person name="Chaisson M."/>
            <person name="Hoppe E."/>
            <person name="Hill C."/>
            <person name="Pang A."/>
            <person name="Hillier L."/>
            <person name="Baker C."/>
            <person name="Armstrong J."/>
            <person name="Shendure J."/>
            <person name="Paten B."/>
            <person name="Wilson R."/>
            <person name="Chao H."/>
            <person name="Schneider V."/>
            <person name="Ventura M."/>
            <person name="Kronenberg Z."/>
            <person name="Murali S."/>
            <person name="Gordon D."/>
            <person name="Cantsilieris S."/>
            <person name="Munson K."/>
            <person name="Nelson B."/>
            <person name="Raja A."/>
            <person name="Underwood J."/>
            <person name="Diekhans M."/>
            <person name="Fiddes I."/>
            <person name="Haussler D."/>
            <person name="Eichler E."/>
        </authorList>
    </citation>
    <scope>NUCLEOTIDE SEQUENCE [LARGE SCALE GENOMIC DNA]</scope>
    <source>
        <strain evidence="14">Yerkes chimp pedigree #C0471</strain>
    </source>
</reference>
<dbReference type="Gene3D" id="2.60.40.10">
    <property type="entry name" value="Immunoglobulins"/>
    <property type="match status" value="2"/>
</dbReference>
<evidence type="ECO:0000256" key="2">
    <source>
        <dbReference type="ARBA" id="ARBA00005925"/>
    </source>
</evidence>
<evidence type="ECO:0000256" key="8">
    <source>
        <dbReference type="ARBA" id="ARBA00023136"/>
    </source>
</evidence>
<evidence type="ECO:0000256" key="11">
    <source>
        <dbReference type="ARBA" id="ARBA00023319"/>
    </source>
</evidence>
<keyword evidence="6" id="KW-0130">Cell adhesion</keyword>
<dbReference type="GO" id="GO:0016020">
    <property type="term" value="C:membrane"/>
    <property type="evidence" value="ECO:0007669"/>
    <property type="project" value="UniProtKB-SubCell"/>
</dbReference>
<keyword evidence="7" id="KW-1133">Transmembrane helix</keyword>
<dbReference type="AlphaFoldDB" id="A0A2J8LWN8"/>
<evidence type="ECO:0000259" key="13">
    <source>
        <dbReference type="Pfam" id="PF03921"/>
    </source>
</evidence>
<accession>A0A2J8LWN8</accession>
<dbReference type="Proteomes" id="UP000236370">
    <property type="component" value="Unassembled WGS sequence"/>
</dbReference>
<dbReference type="PANTHER" id="PTHR13771">
    <property type="entry name" value="INTERCELLULAR ADHESION MOLECULE"/>
    <property type="match status" value="1"/>
</dbReference>
<evidence type="ECO:0000256" key="3">
    <source>
        <dbReference type="ARBA" id="ARBA00022692"/>
    </source>
</evidence>
<dbReference type="EMBL" id="NBAG03000278">
    <property type="protein sequence ID" value="PNI51648.1"/>
    <property type="molecule type" value="Genomic_DNA"/>
</dbReference>
<dbReference type="SUPFAM" id="SSF48726">
    <property type="entry name" value="Immunoglobulin"/>
    <property type="match status" value="2"/>
</dbReference>
<evidence type="ECO:0000256" key="12">
    <source>
        <dbReference type="SAM" id="SignalP"/>
    </source>
</evidence>
<organism evidence="14 15">
    <name type="scientific">Pan troglodytes</name>
    <name type="common">Chimpanzee</name>
    <dbReference type="NCBI Taxonomy" id="9598"/>
    <lineage>
        <taxon>Eukaryota</taxon>
        <taxon>Metazoa</taxon>
        <taxon>Chordata</taxon>
        <taxon>Craniata</taxon>
        <taxon>Vertebrata</taxon>
        <taxon>Euteleostomi</taxon>
        <taxon>Mammalia</taxon>
        <taxon>Eutheria</taxon>
        <taxon>Euarchontoglires</taxon>
        <taxon>Primates</taxon>
        <taxon>Haplorrhini</taxon>
        <taxon>Catarrhini</taxon>
        <taxon>Hominidae</taxon>
        <taxon>Pan</taxon>
    </lineage>
</organism>
<evidence type="ECO:0000313" key="14">
    <source>
        <dbReference type="EMBL" id="PNI51648.1"/>
    </source>
</evidence>
<sequence>MAPSSPRPALPALLVLLGALFPGPGNAQTSVSPPKVILPRGGSVQVTCSTSCDQPDLLGIETPLPKKELLLGGNNWKVYELSNVQEDSQPMCYSNCPDGQSTAKTFLTVYWTPERVEGGAPRANLTVVLLRGEKELKREPAVGEPAEVTTTVLVERDHHGANFSCRTELDLRPQGLQLFE</sequence>
<dbReference type="InterPro" id="IPR047012">
    <property type="entry name" value="ICAM_VCAM"/>
</dbReference>
<feature type="chain" id="PRO_5014425688" evidence="12">
    <location>
        <begin position="28"/>
        <end position="180"/>
    </location>
</feature>
<comment type="similarity">
    <text evidence="2">Belongs to the immunoglobulin superfamily. ICAM family.</text>
</comment>
<dbReference type="InterPro" id="IPR003987">
    <property type="entry name" value="ICAM_VCAM_N"/>
</dbReference>
<keyword evidence="3" id="KW-0812">Transmembrane</keyword>
<keyword evidence="10" id="KW-0325">Glycoprotein</keyword>
<evidence type="ECO:0000256" key="1">
    <source>
        <dbReference type="ARBA" id="ARBA00004479"/>
    </source>
</evidence>
<dbReference type="Pfam" id="PF03921">
    <property type="entry name" value="ICAM_N"/>
    <property type="match status" value="1"/>
</dbReference>
<dbReference type="GO" id="GO:0098609">
    <property type="term" value="P:cell-cell adhesion"/>
    <property type="evidence" value="ECO:0007669"/>
    <property type="project" value="InterPro"/>
</dbReference>
<dbReference type="FunFam" id="2.60.40.10:FF:000194">
    <property type="entry name" value="Intercellular adhesion molecule 1"/>
    <property type="match status" value="1"/>
</dbReference>
<feature type="domain" description="Intercellular adhesion molecule N-terminal" evidence="13">
    <location>
        <begin position="25"/>
        <end position="115"/>
    </location>
</feature>
<evidence type="ECO:0000256" key="9">
    <source>
        <dbReference type="ARBA" id="ARBA00023157"/>
    </source>
</evidence>
<keyword evidence="9" id="KW-1015">Disulfide bond</keyword>
<dbReference type="PRINTS" id="PR01472">
    <property type="entry name" value="ICAMVCAM1"/>
</dbReference>